<keyword evidence="3" id="KW-0064">Aspartyl protease</keyword>
<evidence type="ECO:0000313" key="9">
    <source>
        <dbReference type="Proteomes" id="UP001178507"/>
    </source>
</evidence>
<dbReference type="Gene3D" id="2.40.70.10">
    <property type="entry name" value="Acid Proteases"/>
    <property type="match status" value="2"/>
</dbReference>
<keyword evidence="4" id="KW-0378">Hydrolase</keyword>
<feature type="signal peptide" evidence="6">
    <location>
        <begin position="1"/>
        <end position="19"/>
    </location>
</feature>
<dbReference type="AlphaFoldDB" id="A0AA36HKY6"/>
<dbReference type="InterPro" id="IPR021109">
    <property type="entry name" value="Peptidase_aspartic_dom_sf"/>
</dbReference>
<accession>A0AA36HKY6</accession>
<evidence type="ECO:0000256" key="3">
    <source>
        <dbReference type="ARBA" id="ARBA00022750"/>
    </source>
</evidence>
<evidence type="ECO:0000259" key="7">
    <source>
        <dbReference type="PROSITE" id="PS51767"/>
    </source>
</evidence>
<dbReference type="GO" id="GO:0004190">
    <property type="term" value="F:aspartic-type endopeptidase activity"/>
    <property type="evidence" value="ECO:0007669"/>
    <property type="project" value="UniProtKB-KW"/>
</dbReference>
<gene>
    <name evidence="8" type="ORF">EVOR1521_LOCUS985</name>
</gene>
<keyword evidence="6" id="KW-0732">Signal</keyword>
<keyword evidence="2" id="KW-0645">Protease</keyword>
<name>A0AA36HKY6_9DINO</name>
<evidence type="ECO:0000256" key="5">
    <source>
        <dbReference type="PIRSR" id="PIRSR601461-1"/>
    </source>
</evidence>
<dbReference type="PANTHER" id="PTHR47966">
    <property type="entry name" value="BETA-SITE APP-CLEAVING ENZYME, ISOFORM A-RELATED"/>
    <property type="match status" value="1"/>
</dbReference>
<dbReference type="Proteomes" id="UP001178507">
    <property type="component" value="Unassembled WGS sequence"/>
</dbReference>
<dbReference type="Pfam" id="PF00026">
    <property type="entry name" value="Asp"/>
    <property type="match status" value="2"/>
</dbReference>
<feature type="active site" evidence="5">
    <location>
        <position position="129"/>
    </location>
</feature>
<evidence type="ECO:0000313" key="8">
    <source>
        <dbReference type="EMBL" id="CAJ1370417.1"/>
    </source>
</evidence>
<evidence type="ECO:0000256" key="2">
    <source>
        <dbReference type="ARBA" id="ARBA00022670"/>
    </source>
</evidence>
<feature type="domain" description="Peptidase A1" evidence="7">
    <location>
        <begin position="103"/>
        <end position="455"/>
    </location>
</feature>
<comment type="caution">
    <text evidence="8">The sequence shown here is derived from an EMBL/GenBank/DDBJ whole genome shotgun (WGS) entry which is preliminary data.</text>
</comment>
<evidence type="ECO:0000256" key="1">
    <source>
        <dbReference type="ARBA" id="ARBA00007447"/>
    </source>
</evidence>
<evidence type="ECO:0000256" key="6">
    <source>
        <dbReference type="SAM" id="SignalP"/>
    </source>
</evidence>
<dbReference type="CDD" id="cd05471">
    <property type="entry name" value="pepsin_like"/>
    <property type="match status" value="1"/>
</dbReference>
<dbReference type="EMBL" id="CAUJNA010000014">
    <property type="protein sequence ID" value="CAJ1370417.1"/>
    <property type="molecule type" value="Genomic_DNA"/>
</dbReference>
<dbReference type="PROSITE" id="PS51767">
    <property type="entry name" value="PEPTIDASE_A1"/>
    <property type="match status" value="1"/>
</dbReference>
<comment type="similarity">
    <text evidence="1">Belongs to the peptidase A1 family.</text>
</comment>
<evidence type="ECO:0000256" key="4">
    <source>
        <dbReference type="ARBA" id="ARBA00022801"/>
    </source>
</evidence>
<dbReference type="PRINTS" id="PR00792">
    <property type="entry name" value="PEPSIN"/>
</dbReference>
<feature type="active site" evidence="5">
    <location>
        <position position="343"/>
    </location>
</feature>
<organism evidence="8 9">
    <name type="scientific">Effrenium voratum</name>
    <dbReference type="NCBI Taxonomy" id="2562239"/>
    <lineage>
        <taxon>Eukaryota</taxon>
        <taxon>Sar</taxon>
        <taxon>Alveolata</taxon>
        <taxon>Dinophyceae</taxon>
        <taxon>Suessiales</taxon>
        <taxon>Symbiodiniaceae</taxon>
        <taxon>Effrenium</taxon>
    </lineage>
</organism>
<dbReference type="GO" id="GO:0006508">
    <property type="term" value="P:proteolysis"/>
    <property type="evidence" value="ECO:0007669"/>
    <property type="project" value="UniProtKB-KW"/>
</dbReference>
<dbReference type="InterPro" id="IPR034164">
    <property type="entry name" value="Pepsin-like_dom"/>
</dbReference>
<dbReference type="PANTHER" id="PTHR47966:SF51">
    <property type="entry name" value="BETA-SITE APP-CLEAVING ENZYME, ISOFORM A-RELATED"/>
    <property type="match status" value="1"/>
</dbReference>
<reference evidence="8" key="1">
    <citation type="submission" date="2023-08" db="EMBL/GenBank/DDBJ databases">
        <authorList>
            <person name="Chen Y."/>
            <person name="Shah S."/>
            <person name="Dougan E. K."/>
            <person name="Thang M."/>
            <person name="Chan C."/>
        </authorList>
    </citation>
    <scope>NUCLEOTIDE SEQUENCE</scope>
</reference>
<dbReference type="InterPro" id="IPR001461">
    <property type="entry name" value="Aspartic_peptidase_A1"/>
</dbReference>
<proteinExistence type="inferred from homology"/>
<feature type="chain" id="PRO_5041459410" description="Peptidase A1 domain-containing protein" evidence="6">
    <location>
        <begin position="20"/>
        <end position="468"/>
    </location>
</feature>
<dbReference type="InterPro" id="IPR033121">
    <property type="entry name" value="PEPTIDASE_A1"/>
</dbReference>
<dbReference type="SUPFAM" id="SSF50630">
    <property type="entry name" value="Acid proteases"/>
    <property type="match status" value="1"/>
</dbReference>
<sequence length="468" mass="51751">MLFPLVALLSLCDAALLRANSPQPVVVRLRRDHLQHHRHGITMSASSGLGARGTVCSPRQMRQLEQHQARLRHPALLQRSATSAFGESEVGVLRLQDLSSSEYAGLLGVGTRANCTGRCPAAQLRVIYDTGSADLWVNSDLCTYGPCSMDDRHRFNRSSSKTYEQANKPEGFQTEYASGSITGVLGTDDVWLGPVVVKQQTLGLISQEYGEAFTWMPIDGIVGLGFRDLAVKTRPLLDTLEEQALPHPEFAFFLHPDFTKGGALLWGKTEHLRLHQGPMRWFPVAEEKFWSISLLGFRLGLHSVQDLLPLLLPYVKRPSDGPLSQLPEDSPSRRPPDALAVLDSGTTFFTAPPRLFNEISRAVGPRSCDSIAGFPEFVFTVGTNLSNRSQTYDLVVPPQMYMTRDYGTERCVPGVMSMGQGYQEKPFMILGEVFMRHYFSIYQRGSEGSSRVGLAPARLGAAAERILQ</sequence>
<protein>
    <recommendedName>
        <fullName evidence="7">Peptidase A1 domain-containing protein</fullName>
    </recommendedName>
</protein>
<keyword evidence="9" id="KW-1185">Reference proteome</keyword>